<dbReference type="SUPFAM" id="SSF47413">
    <property type="entry name" value="lambda repressor-like DNA-binding domains"/>
    <property type="match status" value="1"/>
</dbReference>
<dbReference type="PROSITE" id="PS50943">
    <property type="entry name" value="HTH_CROC1"/>
    <property type="match status" value="1"/>
</dbReference>
<comment type="caution">
    <text evidence="2">The sequence shown here is derived from an EMBL/GenBank/DDBJ whole genome shotgun (WGS) entry which is preliminary data.</text>
</comment>
<proteinExistence type="predicted"/>
<evidence type="ECO:0000259" key="1">
    <source>
        <dbReference type="PROSITE" id="PS50943"/>
    </source>
</evidence>
<protein>
    <recommendedName>
        <fullName evidence="1">HTH cro/C1-type domain-containing protein</fullName>
    </recommendedName>
</protein>
<dbReference type="InterPro" id="IPR001387">
    <property type="entry name" value="Cro/C1-type_HTH"/>
</dbReference>
<feature type="domain" description="HTH cro/C1-type" evidence="1">
    <location>
        <begin position="22"/>
        <end position="75"/>
    </location>
</feature>
<dbReference type="SMART" id="SM00530">
    <property type="entry name" value="HTH_XRE"/>
    <property type="match status" value="1"/>
</dbReference>
<dbReference type="Proteomes" id="UP000494246">
    <property type="component" value="Unassembled WGS sequence"/>
</dbReference>
<organism evidence="2 3">
    <name type="scientific">Bifidobacterium longum subsp. infantis</name>
    <dbReference type="NCBI Taxonomy" id="1682"/>
    <lineage>
        <taxon>Bacteria</taxon>
        <taxon>Bacillati</taxon>
        <taxon>Actinomycetota</taxon>
        <taxon>Actinomycetes</taxon>
        <taxon>Bifidobacteriales</taxon>
        <taxon>Bifidobacteriaceae</taxon>
        <taxon>Bifidobacterium</taxon>
    </lineage>
</organism>
<dbReference type="AlphaFoldDB" id="A0A8U0LIB5"/>
<dbReference type="EMBL" id="CABWKH010000023">
    <property type="protein sequence ID" value="VWQ36697.1"/>
    <property type="molecule type" value="Genomic_DNA"/>
</dbReference>
<accession>A0A8U0LIB5</accession>
<dbReference type="Gene3D" id="1.10.260.40">
    <property type="entry name" value="lambda repressor-like DNA-binding domains"/>
    <property type="match status" value="1"/>
</dbReference>
<dbReference type="RefSeq" id="WP_174773062.1">
    <property type="nucleotide sequence ID" value="NZ_CABWKH010000023.1"/>
</dbReference>
<dbReference type="CDD" id="cd00093">
    <property type="entry name" value="HTH_XRE"/>
    <property type="match status" value="1"/>
</dbReference>
<dbReference type="Pfam" id="PF01381">
    <property type="entry name" value="HTH_3"/>
    <property type="match status" value="1"/>
</dbReference>
<reference evidence="2 3" key="1">
    <citation type="submission" date="2019-10" db="EMBL/GenBank/DDBJ databases">
        <authorList>
            <consortium name="Melissa Lawson"/>
            <person name="O'neill I."/>
        </authorList>
    </citation>
    <scope>NUCLEOTIDE SEQUENCE [LARGE SCALE GENOMIC DNA]</scope>
    <source>
        <strain evidence="2">LH_23</strain>
    </source>
</reference>
<dbReference type="InterPro" id="IPR010982">
    <property type="entry name" value="Lambda_DNA-bd_dom_sf"/>
</dbReference>
<dbReference type="GO" id="GO:0003677">
    <property type="term" value="F:DNA binding"/>
    <property type="evidence" value="ECO:0007669"/>
    <property type="project" value="InterPro"/>
</dbReference>
<evidence type="ECO:0000313" key="2">
    <source>
        <dbReference type="EMBL" id="VWQ36697.1"/>
    </source>
</evidence>
<name>A0A8U0LIB5_BIFLI</name>
<evidence type="ECO:0000313" key="3">
    <source>
        <dbReference type="Proteomes" id="UP000494246"/>
    </source>
</evidence>
<sequence>MANPNDFREMSAFALAFATEYKKYMKAHKVRQRQIAEYLGFTEAYVSERVNGKRAIDTNDVDALAALSGTTGRSLMIELARLTKETLRQPVSETASVVSQLEKVIGRKIEVEKAAYRDDNKRAESGRSEDLD</sequence>
<gene>
    <name evidence="2" type="ORF">BIFLH23_01578</name>
</gene>